<reference evidence="1" key="1">
    <citation type="journal article" date="2019" name="Environ. Microbiol.">
        <title>Fungal ecological strategies reflected in gene transcription - a case study of two litter decomposers.</title>
        <authorList>
            <person name="Barbi F."/>
            <person name="Kohler A."/>
            <person name="Barry K."/>
            <person name="Baskaran P."/>
            <person name="Daum C."/>
            <person name="Fauchery L."/>
            <person name="Ihrmark K."/>
            <person name="Kuo A."/>
            <person name="LaButti K."/>
            <person name="Lipzen A."/>
            <person name="Morin E."/>
            <person name="Grigoriev I.V."/>
            <person name="Henrissat B."/>
            <person name="Lindahl B."/>
            <person name="Martin F."/>
        </authorList>
    </citation>
    <scope>NUCLEOTIDE SEQUENCE</scope>
    <source>
        <strain evidence="1">JB14</strain>
    </source>
</reference>
<evidence type="ECO:0000313" key="2">
    <source>
        <dbReference type="Proteomes" id="UP000799118"/>
    </source>
</evidence>
<gene>
    <name evidence="1" type="ORF">BT96DRAFT_945854</name>
</gene>
<proteinExistence type="predicted"/>
<dbReference type="PROSITE" id="PS51257">
    <property type="entry name" value="PROKAR_LIPOPROTEIN"/>
    <property type="match status" value="1"/>
</dbReference>
<organism evidence="1 2">
    <name type="scientific">Gymnopus androsaceus JB14</name>
    <dbReference type="NCBI Taxonomy" id="1447944"/>
    <lineage>
        <taxon>Eukaryota</taxon>
        <taxon>Fungi</taxon>
        <taxon>Dikarya</taxon>
        <taxon>Basidiomycota</taxon>
        <taxon>Agaricomycotina</taxon>
        <taxon>Agaricomycetes</taxon>
        <taxon>Agaricomycetidae</taxon>
        <taxon>Agaricales</taxon>
        <taxon>Marasmiineae</taxon>
        <taxon>Omphalotaceae</taxon>
        <taxon>Gymnopus</taxon>
    </lineage>
</organism>
<dbReference type="AlphaFoldDB" id="A0A6A4GZB5"/>
<dbReference type="Proteomes" id="UP000799118">
    <property type="component" value="Unassembled WGS sequence"/>
</dbReference>
<dbReference type="OrthoDB" id="3031270at2759"/>
<protein>
    <submittedName>
        <fullName evidence="1">Uncharacterized protein</fullName>
    </submittedName>
</protein>
<sequence>MPRACSSPPNLSSVCSCFKSWLFNHLAFPLRPPQDCSHTPSPFFTAPATAKLPSWAHANGHPQFCPKDTSLAPGLDGGCRRARVPSISKTEANAFTVAYSYQVILKNTVYFLRSLRSTIGVKKAPREFNFVAFIHCTVKACVNVWLEEILALTSARREARIVDSGPNLSPQPTIHYYSSRTPFRESSLSGQLFYGRNLLYPWAKTTRTTAYECLIFKRTAGDGKTPYPIIDRVGRIVAVLAGQPEGNYAEDILPFKFLFELFVSQK</sequence>
<evidence type="ECO:0000313" key="1">
    <source>
        <dbReference type="EMBL" id="KAE9390803.1"/>
    </source>
</evidence>
<name>A0A6A4GZB5_9AGAR</name>
<dbReference type="EMBL" id="ML769646">
    <property type="protein sequence ID" value="KAE9390803.1"/>
    <property type="molecule type" value="Genomic_DNA"/>
</dbReference>
<accession>A0A6A4GZB5</accession>
<keyword evidence="2" id="KW-1185">Reference proteome</keyword>